<keyword evidence="1" id="KW-0812">Transmembrane</keyword>
<dbReference type="Ensembl" id="ENSLCAT00010004371.1">
    <property type="protein sequence ID" value="ENSLCAP00010004262.1"/>
    <property type="gene ID" value="ENSLCAG00010002174.1"/>
</dbReference>
<keyword evidence="1" id="KW-1133">Transmembrane helix</keyword>
<organism evidence="2 3">
    <name type="scientific">Lates calcarifer</name>
    <name type="common">Barramundi</name>
    <name type="synonym">Holocentrus calcarifer</name>
    <dbReference type="NCBI Taxonomy" id="8187"/>
    <lineage>
        <taxon>Eukaryota</taxon>
        <taxon>Metazoa</taxon>
        <taxon>Chordata</taxon>
        <taxon>Craniata</taxon>
        <taxon>Vertebrata</taxon>
        <taxon>Euteleostomi</taxon>
        <taxon>Actinopterygii</taxon>
        <taxon>Neopterygii</taxon>
        <taxon>Teleostei</taxon>
        <taxon>Neoteleostei</taxon>
        <taxon>Acanthomorphata</taxon>
        <taxon>Carangaria</taxon>
        <taxon>Carangaria incertae sedis</taxon>
        <taxon>Centropomidae</taxon>
        <taxon>Lates</taxon>
    </lineage>
</organism>
<name>A0A4W6BSW5_LATCA</name>
<accession>A0A4W6BSW5</accession>
<protein>
    <submittedName>
        <fullName evidence="2">Uncharacterized protein</fullName>
    </submittedName>
</protein>
<sequence length="97" mass="10826">MINGEEVVEAGVLTAGLLGVAHKILLLILPHLLSCCHINQDSEEKDHREPNAPDHSGVFVHPTEDILQKAPIYICYICHNIITTHLIHCYQTKHTSL</sequence>
<evidence type="ECO:0000256" key="1">
    <source>
        <dbReference type="SAM" id="Phobius"/>
    </source>
</evidence>
<dbReference type="GeneTree" id="ENSGT00980000199126"/>
<reference evidence="2" key="2">
    <citation type="submission" date="2025-08" db="UniProtKB">
        <authorList>
            <consortium name="Ensembl"/>
        </authorList>
    </citation>
    <scope>IDENTIFICATION</scope>
</reference>
<feature type="transmembrane region" description="Helical" evidence="1">
    <location>
        <begin position="12"/>
        <end position="33"/>
    </location>
</feature>
<dbReference type="InParanoid" id="A0A4W6BSW5"/>
<proteinExistence type="predicted"/>
<keyword evidence="1" id="KW-0472">Membrane</keyword>
<evidence type="ECO:0000313" key="3">
    <source>
        <dbReference type="Proteomes" id="UP000314980"/>
    </source>
</evidence>
<reference evidence="2" key="3">
    <citation type="submission" date="2025-09" db="UniProtKB">
        <authorList>
            <consortium name="Ensembl"/>
        </authorList>
    </citation>
    <scope>IDENTIFICATION</scope>
</reference>
<dbReference type="STRING" id="8187.ENSLCAP00010004262"/>
<reference evidence="3" key="1">
    <citation type="submission" date="2015-09" db="EMBL/GenBank/DDBJ databases">
        <authorList>
            <person name="Sai Rama Sridatta P."/>
        </authorList>
    </citation>
    <scope>NUCLEOTIDE SEQUENCE [LARGE SCALE GENOMIC DNA]</scope>
</reference>
<evidence type="ECO:0000313" key="2">
    <source>
        <dbReference type="Ensembl" id="ENSLCAP00010004262.1"/>
    </source>
</evidence>
<keyword evidence="3" id="KW-1185">Reference proteome</keyword>
<dbReference type="Proteomes" id="UP000314980">
    <property type="component" value="Unassembled WGS sequence"/>
</dbReference>
<dbReference type="AlphaFoldDB" id="A0A4W6BSW5"/>